<proteinExistence type="predicted"/>
<comment type="caution">
    <text evidence="1">The sequence shown here is derived from an EMBL/GenBank/DDBJ whole genome shotgun (WGS) entry which is preliminary data.</text>
</comment>
<sequence>MLSRFTDGHPQEKLIAQCGTAIQYRLEPLDYDESGKAKSLGLCILQILEPFVVLPDVPSQRD</sequence>
<accession>A0ACB8QXV9</accession>
<evidence type="ECO:0000313" key="1">
    <source>
        <dbReference type="EMBL" id="KAI0036485.1"/>
    </source>
</evidence>
<name>A0ACB8QXV9_9AGAM</name>
<reference evidence="1" key="2">
    <citation type="journal article" date="2022" name="New Phytol.">
        <title>Evolutionary transition to the ectomycorrhizal habit in the genomes of a hyperdiverse lineage of mushroom-forming fungi.</title>
        <authorList>
            <person name="Looney B."/>
            <person name="Miyauchi S."/>
            <person name="Morin E."/>
            <person name="Drula E."/>
            <person name="Courty P.E."/>
            <person name="Kohler A."/>
            <person name="Kuo A."/>
            <person name="LaButti K."/>
            <person name="Pangilinan J."/>
            <person name="Lipzen A."/>
            <person name="Riley R."/>
            <person name="Andreopoulos W."/>
            <person name="He G."/>
            <person name="Johnson J."/>
            <person name="Nolan M."/>
            <person name="Tritt A."/>
            <person name="Barry K.W."/>
            <person name="Grigoriev I.V."/>
            <person name="Nagy L.G."/>
            <person name="Hibbett D."/>
            <person name="Henrissat B."/>
            <person name="Matheny P.B."/>
            <person name="Labbe J."/>
            <person name="Martin F.M."/>
        </authorList>
    </citation>
    <scope>NUCLEOTIDE SEQUENCE</scope>
    <source>
        <strain evidence="1">EC-137</strain>
    </source>
</reference>
<evidence type="ECO:0000313" key="2">
    <source>
        <dbReference type="Proteomes" id="UP000814128"/>
    </source>
</evidence>
<reference evidence="1" key="1">
    <citation type="submission" date="2021-02" db="EMBL/GenBank/DDBJ databases">
        <authorList>
            <consortium name="DOE Joint Genome Institute"/>
            <person name="Ahrendt S."/>
            <person name="Looney B.P."/>
            <person name="Miyauchi S."/>
            <person name="Morin E."/>
            <person name="Drula E."/>
            <person name="Courty P.E."/>
            <person name="Chicoki N."/>
            <person name="Fauchery L."/>
            <person name="Kohler A."/>
            <person name="Kuo A."/>
            <person name="Labutti K."/>
            <person name="Pangilinan J."/>
            <person name="Lipzen A."/>
            <person name="Riley R."/>
            <person name="Andreopoulos W."/>
            <person name="He G."/>
            <person name="Johnson J."/>
            <person name="Barry K.W."/>
            <person name="Grigoriev I.V."/>
            <person name="Nagy L."/>
            <person name="Hibbett D."/>
            <person name="Henrissat B."/>
            <person name="Matheny P.B."/>
            <person name="Labbe J."/>
            <person name="Martin F."/>
        </authorList>
    </citation>
    <scope>NUCLEOTIDE SEQUENCE</scope>
    <source>
        <strain evidence="1">EC-137</strain>
    </source>
</reference>
<keyword evidence="2" id="KW-1185">Reference proteome</keyword>
<dbReference type="EMBL" id="MU273471">
    <property type="protein sequence ID" value="KAI0036485.1"/>
    <property type="molecule type" value="Genomic_DNA"/>
</dbReference>
<dbReference type="Proteomes" id="UP000814128">
    <property type="component" value="Unassembled WGS sequence"/>
</dbReference>
<gene>
    <name evidence="1" type="ORF">K488DRAFT_82105</name>
</gene>
<organism evidence="1 2">
    <name type="scientific">Vararia minispora EC-137</name>
    <dbReference type="NCBI Taxonomy" id="1314806"/>
    <lineage>
        <taxon>Eukaryota</taxon>
        <taxon>Fungi</taxon>
        <taxon>Dikarya</taxon>
        <taxon>Basidiomycota</taxon>
        <taxon>Agaricomycotina</taxon>
        <taxon>Agaricomycetes</taxon>
        <taxon>Russulales</taxon>
        <taxon>Lachnocladiaceae</taxon>
        <taxon>Vararia</taxon>
    </lineage>
</organism>
<protein>
    <submittedName>
        <fullName evidence="1">Uncharacterized protein</fullName>
    </submittedName>
</protein>